<dbReference type="InParanoid" id="A0A545ANK2"/>
<dbReference type="Proteomes" id="UP000317982">
    <property type="component" value="Unassembled WGS sequence"/>
</dbReference>
<feature type="compositionally biased region" description="Basic and acidic residues" evidence="1">
    <location>
        <begin position="361"/>
        <end position="370"/>
    </location>
</feature>
<feature type="region of interest" description="Disordered" evidence="1">
    <location>
        <begin position="175"/>
        <end position="194"/>
    </location>
</feature>
<feature type="region of interest" description="Disordered" evidence="1">
    <location>
        <begin position="90"/>
        <end position="168"/>
    </location>
</feature>
<proteinExistence type="predicted"/>
<gene>
    <name evidence="2" type="ORF">FL583_22590</name>
</gene>
<evidence type="ECO:0000313" key="2">
    <source>
        <dbReference type="EMBL" id="TQS42841.1"/>
    </source>
</evidence>
<feature type="compositionally biased region" description="Basic and acidic residues" evidence="1">
    <location>
        <begin position="119"/>
        <end position="153"/>
    </location>
</feature>
<evidence type="ECO:0000256" key="1">
    <source>
        <dbReference type="SAM" id="MobiDB-lite"/>
    </source>
</evidence>
<protein>
    <submittedName>
        <fullName evidence="2">Uncharacterized protein</fullName>
    </submittedName>
</protein>
<feature type="region of interest" description="Disordered" evidence="1">
    <location>
        <begin position="346"/>
        <end position="370"/>
    </location>
</feature>
<evidence type="ECO:0000313" key="3">
    <source>
        <dbReference type="Proteomes" id="UP000317982"/>
    </source>
</evidence>
<feature type="region of interest" description="Disordered" evidence="1">
    <location>
        <begin position="1"/>
        <end position="26"/>
    </location>
</feature>
<accession>A0A545ANK2</accession>
<name>A0A545ANK2_9ACTN</name>
<reference evidence="2 3" key="1">
    <citation type="submission" date="2019-07" db="EMBL/GenBank/DDBJ databases">
        <title>Cryptosporangium phraense sp. nov., isolated from plant litter.</title>
        <authorList>
            <person name="Suriyachadkun C."/>
        </authorList>
    </citation>
    <scope>NUCLEOTIDE SEQUENCE [LARGE SCALE GENOMIC DNA]</scope>
    <source>
        <strain evidence="2 3">A-T 5661</strain>
    </source>
</reference>
<keyword evidence="3" id="KW-1185">Reference proteome</keyword>
<organism evidence="2 3">
    <name type="scientific">Cryptosporangium phraense</name>
    <dbReference type="NCBI Taxonomy" id="2593070"/>
    <lineage>
        <taxon>Bacteria</taxon>
        <taxon>Bacillati</taxon>
        <taxon>Actinomycetota</taxon>
        <taxon>Actinomycetes</taxon>
        <taxon>Cryptosporangiales</taxon>
        <taxon>Cryptosporangiaceae</taxon>
        <taxon>Cryptosporangium</taxon>
    </lineage>
</organism>
<dbReference type="RefSeq" id="WP_142706714.1">
    <property type="nucleotide sequence ID" value="NZ_VIRS01000016.1"/>
</dbReference>
<comment type="caution">
    <text evidence="2">The sequence shown here is derived from an EMBL/GenBank/DDBJ whole genome shotgun (WGS) entry which is preliminary data.</text>
</comment>
<dbReference type="AlphaFoldDB" id="A0A545ANK2"/>
<dbReference type="EMBL" id="VIRS01000016">
    <property type="protein sequence ID" value="TQS42841.1"/>
    <property type="molecule type" value="Genomic_DNA"/>
</dbReference>
<feature type="compositionally biased region" description="Basic and acidic residues" evidence="1">
    <location>
        <begin position="1"/>
        <end position="11"/>
    </location>
</feature>
<feature type="compositionally biased region" description="Pro residues" evidence="1">
    <location>
        <begin position="181"/>
        <end position="194"/>
    </location>
</feature>
<sequence>MNNADDTHQSADDPTDPSLQRTRRSGYVTHVRSDTFHAILAENPGEPDEAAEFPLRLVSPRDRQRVTPSAAFVWETGVETADDGTRSWISRLHFPEPEPLSPEELARSQQEAARIIRSLQEHSRRFSPHDVADEPARTPGRELSPEVTQRDRGSGNSSPQPRPHADVHEIPPEMAETPRRAPLPDPPAPLPHPPPVSEWYRVEWTETSVERQTAYVTAADLALLAREPFSRDIARTVRSADPSSMADLVGNPYDYDLDNSLADLDVAPDAGILDDFNRTDIVISPITEQAMRVAGHDPKPRRCSSCGAPCHWTATGYLHTTDGPWPHGLPHTDVHDAHLAGQPVTDEDVTQTGDNLDNPLADDHTQQPPR</sequence>